<accession>A0A8H7UFJ3</accession>
<dbReference type="InterPro" id="IPR051426">
    <property type="entry name" value="Peflin/Sorcin_CaBP"/>
</dbReference>
<dbReference type="EMBL" id="JAEPQZ010000006">
    <property type="protein sequence ID" value="KAG2179782.1"/>
    <property type="molecule type" value="Genomic_DNA"/>
</dbReference>
<dbReference type="InterPro" id="IPR018247">
    <property type="entry name" value="EF_Hand_1_Ca_BS"/>
</dbReference>
<dbReference type="GO" id="GO:0005509">
    <property type="term" value="F:calcium ion binding"/>
    <property type="evidence" value="ECO:0007669"/>
    <property type="project" value="InterPro"/>
</dbReference>
<evidence type="ECO:0000256" key="5">
    <source>
        <dbReference type="ARBA" id="ARBA00022837"/>
    </source>
</evidence>
<dbReference type="OrthoDB" id="186625at2759"/>
<reference evidence="7" key="1">
    <citation type="submission" date="2020-12" db="EMBL/GenBank/DDBJ databases">
        <title>Metabolic potential, ecology and presence of endohyphal bacteria is reflected in genomic diversity of Mucoromycotina.</title>
        <authorList>
            <person name="Muszewska A."/>
            <person name="Okrasinska A."/>
            <person name="Steczkiewicz K."/>
            <person name="Drgas O."/>
            <person name="Orlowska M."/>
            <person name="Perlinska-Lenart U."/>
            <person name="Aleksandrzak-Piekarczyk T."/>
            <person name="Szatraj K."/>
            <person name="Zielenkiewicz U."/>
            <person name="Pilsyk S."/>
            <person name="Malc E."/>
            <person name="Mieczkowski P."/>
            <person name="Kruszewska J.S."/>
            <person name="Biernat P."/>
            <person name="Pawlowska J."/>
        </authorList>
    </citation>
    <scope>NUCLEOTIDE SEQUENCE</scope>
    <source>
        <strain evidence="7">WA0000067209</strain>
    </source>
</reference>
<keyword evidence="3" id="KW-0479">Metal-binding</keyword>
<sequence>MTYPTAPSDAESQQWFIRYDRGQKGHLTMDEIQALLNERGRPLWAPFDQDTTLRLVRSFAPPNNQGPLVLAQQGFVGLWKYLCQWHGIFMNFDADRSGNISISELQNALDCFGFRLPPRLIQLMIHKQRLSQGKIQKGRQLPDEVDFPAFIDLCVTVKQATDMFTRLDTNRSGSVQLYWENYMDLIVGGNYISLEKLVEQCQPKFGYVNKADPSRDDESSD</sequence>
<evidence type="ECO:0000256" key="3">
    <source>
        <dbReference type="ARBA" id="ARBA00022723"/>
    </source>
</evidence>
<name>A0A8H7UFJ3_MORIS</name>
<dbReference type="PANTHER" id="PTHR46212">
    <property type="entry name" value="PEFLIN"/>
    <property type="match status" value="1"/>
</dbReference>
<gene>
    <name evidence="7" type="ORF">INT43_003565</name>
</gene>
<keyword evidence="2" id="KW-0963">Cytoplasm</keyword>
<protein>
    <recommendedName>
        <fullName evidence="6">EF-hand domain-containing protein</fullName>
    </recommendedName>
</protein>
<dbReference type="PROSITE" id="PS50222">
    <property type="entry name" value="EF_HAND_2"/>
    <property type="match status" value="2"/>
</dbReference>
<dbReference type="PROSITE" id="PS00018">
    <property type="entry name" value="EF_HAND_1"/>
    <property type="match status" value="1"/>
</dbReference>
<dbReference type="InterPro" id="IPR002048">
    <property type="entry name" value="EF_hand_dom"/>
</dbReference>
<dbReference type="InterPro" id="IPR011992">
    <property type="entry name" value="EF-hand-dom_pair"/>
</dbReference>
<dbReference type="Gene3D" id="1.10.238.10">
    <property type="entry name" value="EF-hand"/>
    <property type="match status" value="1"/>
</dbReference>
<evidence type="ECO:0000256" key="4">
    <source>
        <dbReference type="ARBA" id="ARBA00022737"/>
    </source>
</evidence>
<dbReference type="SUPFAM" id="SSF47473">
    <property type="entry name" value="EF-hand"/>
    <property type="match status" value="1"/>
</dbReference>
<keyword evidence="8" id="KW-1185">Reference proteome</keyword>
<evidence type="ECO:0000256" key="1">
    <source>
        <dbReference type="ARBA" id="ARBA00004496"/>
    </source>
</evidence>
<feature type="domain" description="EF-hand" evidence="6">
    <location>
        <begin position="88"/>
        <end position="115"/>
    </location>
</feature>
<keyword evidence="5" id="KW-0106">Calcium</keyword>
<feature type="domain" description="EF-hand" evidence="6">
    <location>
        <begin position="7"/>
        <end position="42"/>
    </location>
</feature>
<keyword evidence="4" id="KW-0677">Repeat</keyword>
<organism evidence="7 8">
    <name type="scientific">Mortierella isabellina</name>
    <name type="common">Filamentous fungus</name>
    <name type="synonym">Umbelopsis isabellina</name>
    <dbReference type="NCBI Taxonomy" id="91625"/>
    <lineage>
        <taxon>Eukaryota</taxon>
        <taxon>Fungi</taxon>
        <taxon>Fungi incertae sedis</taxon>
        <taxon>Mucoromycota</taxon>
        <taxon>Mucoromycotina</taxon>
        <taxon>Umbelopsidomycetes</taxon>
        <taxon>Umbelopsidales</taxon>
        <taxon>Umbelopsidaceae</taxon>
        <taxon>Umbelopsis</taxon>
    </lineage>
</organism>
<dbReference type="Pfam" id="PF13202">
    <property type="entry name" value="EF-hand_5"/>
    <property type="match status" value="1"/>
</dbReference>
<dbReference type="GO" id="GO:0048306">
    <property type="term" value="F:calcium-dependent protein binding"/>
    <property type="evidence" value="ECO:0007669"/>
    <property type="project" value="UniProtKB-ARBA"/>
</dbReference>
<evidence type="ECO:0000259" key="6">
    <source>
        <dbReference type="PROSITE" id="PS50222"/>
    </source>
</evidence>
<dbReference type="AlphaFoldDB" id="A0A8H7UFJ3"/>
<evidence type="ECO:0000313" key="8">
    <source>
        <dbReference type="Proteomes" id="UP000654370"/>
    </source>
</evidence>
<proteinExistence type="predicted"/>
<dbReference type="PANTHER" id="PTHR46212:SF3">
    <property type="entry name" value="GH27120P"/>
    <property type="match status" value="1"/>
</dbReference>
<comment type="caution">
    <text evidence="7">The sequence shown here is derived from an EMBL/GenBank/DDBJ whole genome shotgun (WGS) entry which is preliminary data.</text>
</comment>
<dbReference type="Proteomes" id="UP000654370">
    <property type="component" value="Unassembled WGS sequence"/>
</dbReference>
<evidence type="ECO:0000256" key="2">
    <source>
        <dbReference type="ARBA" id="ARBA00022490"/>
    </source>
</evidence>
<dbReference type="GO" id="GO:0005737">
    <property type="term" value="C:cytoplasm"/>
    <property type="evidence" value="ECO:0007669"/>
    <property type="project" value="UniProtKB-SubCell"/>
</dbReference>
<evidence type="ECO:0000313" key="7">
    <source>
        <dbReference type="EMBL" id="KAG2179782.1"/>
    </source>
</evidence>
<comment type="subcellular location">
    <subcellularLocation>
        <location evidence="1">Cytoplasm</location>
    </subcellularLocation>
</comment>